<proteinExistence type="predicted"/>
<gene>
    <name evidence="2" type="ORF">NIES37_40250</name>
</gene>
<dbReference type="AlphaFoldDB" id="A0A1Z4N331"/>
<reference evidence="2 3" key="1">
    <citation type="submission" date="2017-06" db="EMBL/GenBank/DDBJ databases">
        <title>Genome sequencing of cyanobaciteial culture collection at National Institute for Environmental Studies (NIES).</title>
        <authorList>
            <person name="Hirose Y."/>
            <person name="Shimura Y."/>
            <person name="Fujisawa T."/>
            <person name="Nakamura Y."/>
            <person name="Kawachi M."/>
        </authorList>
    </citation>
    <scope>NUCLEOTIDE SEQUENCE [LARGE SCALE GENOMIC DNA]</scope>
    <source>
        <strain evidence="2 3">NIES-37</strain>
    </source>
</reference>
<keyword evidence="1" id="KW-1133">Transmembrane helix</keyword>
<keyword evidence="1" id="KW-0812">Transmembrane</keyword>
<accession>A0A1Z4N331</accession>
<evidence type="ECO:0000313" key="2">
    <source>
        <dbReference type="EMBL" id="BAZ00042.1"/>
    </source>
</evidence>
<protein>
    <submittedName>
        <fullName evidence="2">Uncharacterized protein</fullName>
    </submittedName>
</protein>
<name>A0A1Z4N331_9CYAN</name>
<organism evidence="2 3">
    <name type="scientific">Tolypothrix tenuis PCC 7101</name>
    <dbReference type="NCBI Taxonomy" id="231146"/>
    <lineage>
        <taxon>Bacteria</taxon>
        <taxon>Bacillati</taxon>
        <taxon>Cyanobacteriota</taxon>
        <taxon>Cyanophyceae</taxon>
        <taxon>Nostocales</taxon>
        <taxon>Tolypothrichaceae</taxon>
        <taxon>Tolypothrix</taxon>
    </lineage>
</organism>
<keyword evidence="3" id="KW-1185">Reference proteome</keyword>
<feature type="transmembrane region" description="Helical" evidence="1">
    <location>
        <begin position="12"/>
        <end position="33"/>
    </location>
</feature>
<dbReference type="Proteomes" id="UP000218785">
    <property type="component" value="Chromosome"/>
</dbReference>
<evidence type="ECO:0000256" key="1">
    <source>
        <dbReference type="SAM" id="Phobius"/>
    </source>
</evidence>
<sequence length="55" mass="6070">MTGAVPLPICRVLMSIATAQFLAILPCYARLFANLFVNTENSNARCLKAWSKLVK</sequence>
<dbReference type="RefSeq" id="WP_190445990.1">
    <property type="nucleotide sequence ID" value="NZ_CAWNJS010000001.1"/>
</dbReference>
<dbReference type="EMBL" id="AP018248">
    <property type="protein sequence ID" value="BAZ00042.1"/>
    <property type="molecule type" value="Genomic_DNA"/>
</dbReference>
<dbReference type="KEGG" id="ttq:NIES37_40250"/>
<keyword evidence="1" id="KW-0472">Membrane</keyword>
<evidence type="ECO:0000313" key="3">
    <source>
        <dbReference type="Proteomes" id="UP000218785"/>
    </source>
</evidence>